<name>A0A6J4TDJ9_9ACTN</name>
<accession>A0A6J4TDJ9</accession>
<protein>
    <recommendedName>
        <fullName evidence="3">Integral membrane protein</fullName>
    </recommendedName>
</protein>
<sequence length="143" mass="15220">MQDGHTGHQEDLREQPIGELLKQLSQETSTLVKQELDLAKAEMTQKGKKAGIGAGFLGGGALLGLGAFGAFTTFLIALIQTAVNHTWLAALIVTALYGAIAAVLALRGKDKIQEATPPAPEQTVETLKEDVEWARTRTQSAAR</sequence>
<evidence type="ECO:0008006" key="3">
    <source>
        <dbReference type="Google" id="ProtNLM"/>
    </source>
</evidence>
<dbReference type="EMBL" id="CADCVT010000315">
    <property type="protein sequence ID" value="CAA9520346.1"/>
    <property type="molecule type" value="Genomic_DNA"/>
</dbReference>
<feature type="transmembrane region" description="Helical" evidence="1">
    <location>
        <begin position="85"/>
        <end position="106"/>
    </location>
</feature>
<keyword evidence="1" id="KW-1133">Transmembrane helix</keyword>
<keyword evidence="1" id="KW-0812">Transmembrane</keyword>
<evidence type="ECO:0000313" key="2">
    <source>
        <dbReference type="EMBL" id="CAA9520346.1"/>
    </source>
</evidence>
<keyword evidence="1" id="KW-0472">Membrane</keyword>
<dbReference type="InterPro" id="IPR009937">
    <property type="entry name" value="Phage_holin_3_6"/>
</dbReference>
<organism evidence="2">
    <name type="scientific">uncultured Solirubrobacteraceae bacterium</name>
    <dbReference type="NCBI Taxonomy" id="1162706"/>
    <lineage>
        <taxon>Bacteria</taxon>
        <taxon>Bacillati</taxon>
        <taxon>Actinomycetota</taxon>
        <taxon>Thermoleophilia</taxon>
        <taxon>Solirubrobacterales</taxon>
        <taxon>Solirubrobacteraceae</taxon>
        <taxon>environmental samples</taxon>
    </lineage>
</organism>
<evidence type="ECO:0000256" key="1">
    <source>
        <dbReference type="SAM" id="Phobius"/>
    </source>
</evidence>
<gene>
    <name evidence="2" type="ORF">AVDCRST_MAG85-2859</name>
</gene>
<reference evidence="2" key="1">
    <citation type="submission" date="2020-02" db="EMBL/GenBank/DDBJ databases">
        <authorList>
            <person name="Meier V. D."/>
        </authorList>
    </citation>
    <scope>NUCLEOTIDE SEQUENCE</scope>
    <source>
        <strain evidence="2">AVDCRST_MAG85</strain>
    </source>
</reference>
<dbReference type="AlphaFoldDB" id="A0A6J4TDJ9"/>
<dbReference type="Pfam" id="PF07332">
    <property type="entry name" value="Phage_holin_3_6"/>
    <property type="match status" value="1"/>
</dbReference>
<feature type="transmembrane region" description="Helical" evidence="1">
    <location>
        <begin position="50"/>
        <end position="79"/>
    </location>
</feature>
<proteinExistence type="predicted"/>